<dbReference type="AlphaFoldDB" id="A0AAV4CD95"/>
<sequence length="413" mass="47287">MDGPTVLAFALALRRKTKKKIRRKWAKNWFLKRKKFGHSKLLDELGCTEPSDFRNFLRMDEDSFDELLELVRPCIKKQDTNMRDAISPTDKLSITLRFLATGNSFEDLKFISAISPQAIGSIVMETCNALIKCLQSDIKVQDVKELLLEFQDILTSAPGCTNTLCHEIRLTTDDVIRVKPYPLPFAARDFVTQEVNDLLALGVIEPSDSHYCFPIVVEKKKDGSMRLCIDFRKLNAVTVFDAENIPRQEDLFNQLSHVTILSSCDLCKAYWQVPLHPDGRKYTAFQTPLGLMQWGTPEKVQWTPRCDQSLAEIKRLFSSPPILIIPDMQETFIVRSDASDFGIGAVLDLRMSMQTCCPDYVRLPRDDTSRTNYTSVGLWLQKEHSYFVARTEHSYFIIVLRSHETILAQFVAD</sequence>
<dbReference type="SUPFAM" id="SSF56672">
    <property type="entry name" value="DNA/RNA polymerases"/>
    <property type="match status" value="1"/>
</dbReference>
<dbReference type="GO" id="GO:0003824">
    <property type="term" value="F:catalytic activity"/>
    <property type="evidence" value="ECO:0007669"/>
    <property type="project" value="UniProtKB-KW"/>
</dbReference>
<accession>A0AAV4CD95</accession>
<keyword evidence="5" id="KW-1185">Reference proteome</keyword>
<dbReference type="InterPro" id="IPR043502">
    <property type="entry name" value="DNA/RNA_pol_sf"/>
</dbReference>
<evidence type="ECO:0000259" key="3">
    <source>
        <dbReference type="Pfam" id="PF17919"/>
    </source>
</evidence>
<evidence type="ECO:0000259" key="2">
    <source>
        <dbReference type="Pfam" id="PF00078"/>
    </source>
</evidence>
<comment type="caution">
    <text evidence="4">The sequence shown here is derived from an EMBL/GenBank/DDBJ whole genome shotgun (WGS) entry which is preliminary data.</text>
</comment>
<feature type="domain" description="Reverse transcriptase" evidence="2">
    <location>
        <begin position="219"/>
        <end position="288"/>
    </location>
</feature>
<dbReference type="InterPro" id="IPR041577">
    <property type="entry name" value="RT_RNaseH_2"/>
</dbReference>
<organism evidence="4 5">
    <name type="scientific">Plakobranchus ocellatus</name>
    <dbReference type="NCBI Taxonomy" id="259542"/>
    <lineage>
        <taxon>Eukaryota</taxon>
        <taxon>Metazoa</taxon>
        <taxon>Spiralia</taxon>
        <taxon>Lophotrochozoa</taxon>
        <taxon>Mollusca</taxon>
        <taxon>Gastropoda</taxon>
        <taxon>Heterobranchia</taxon>
        <taxon>Euthyneura</taxon>
        <taxon>Panpulmonata</taxon>
        <taxon>Sacoglossa</taxon>
        <taxon>Placobranchoidea</taxon>
        <taxon>Plakobranchidae</taxon>
        <taxon>Plakobranchus</taxon>
    </lineage>
</organism>
<feature type="domain" description="Reverse transcriptase/retrotransposon-derived protein RNase H-like" evidence="3">
    <location>
        <begin position="302"/>
        <end position="348"/>
    </location>
</feature>
<evidence type="ECO:0000256" key="1">
    <source>
        <dbReference type="ARBA" id="ARBA00023268"/>
    </source>
</evidence>
<dbReference type="InterPro" id="IPR050951">
    <property type="entry name" value="Retrovirus_Pol_polyprotein"/>
</dbReference>
<keyword evidence="1" id="KW-0511">Multifunctional enzyme</keyword>
<dbReference type="Gene3D" id="3.10.10.10">
    <property type="entry name" value="HIV Type 1 Reverse Transcriptase, subunit A, domain 1"/>
    <property type="match status" value="1"/>
</dbReference>
<dbReference type="Proteomes" id="UP000735302">
    <property type="component" value="Unassembled WGS sequence"/>
</dbReference>
<proteinExistence type="predicted"/>
<reference evidence="4 5" key="1">
    <citation type="journal article" date="2021" name="Elife">
        <title>Chloroplast acquisition without the gene transfer in kleptoplastic sea slugs, Plakobranchus ocellatus.</title>
        <authorList>
            <person name="Maeda T."/>
            <person name="Takahashi S."/>
            <person name="Yoshida T."/>
            <person name="Shimamura S."/>
            <person name="Takaki Y."/>
            <person name="Nagai Y."/>
            <person name="Toyoda A."/>
            <person name="Suzuki Y."/>
            <person name="Arimoto A."/>
            <person name="Ishii H."/>
            <person name="Satoh N."/>
            <person name="Nishiyama T."/>
            <person name="Hasebe M."/>
            <person name="Maruyama T."/>
            <person name="Minagawa J."/>
            <person name="Obokata J."/>
            <person name="Shigenobu S."/>
        </authorList>
    </citation>
    <scope>NUCLEOTIDE SEQUENCE [LARGE SCALE GENOMIC DNA]</scope>
</reference>
<dbReference type="InterPro" id="IPR000477">
    <property type="entry name" value="RT_dom"/>
</dbReference>
<protein>
    <submittedName>
        <fullName evidence="4">Pol polyprotein</fullName>
    </submittedName>
</protein>
<dbReference type="Pfam" id="PF00078">
    <property type="entry name" value="RVT_1"/>
    <property type="match status" value="1"/>
</dbReference>
<gene>
    <name evidence="4" type="ORF">PoB_005581600</name>
</gene>
<dbReference type="InterPro" id="IPR043128">
    <property type="entry name" value="Rev_trsase/Diguanyl_cyclase"/>
</dbReference>
<dbReference type="CDD" id="cd01647">
    <property type="entry name" value="RT_LTR"/>
    <property type="match status" value="1"/>
</dbReference>
<dbReference type="EMBL" id="BLXT01006160">
    <property type="protein sequence ID" value="GFO29311.1"/>
    <property type="molecule type" value="Genomic_DNA"/>
</dbReference>
<dbReference type="PANTHER" id="PTHR37984">
    <property type="entry name" value="PROTEIN CBG26694"/>
    <property type="match status" value="1"/>
</dbReference>
<dbReference type="Pfam" id="PF17919">
    <property type="entry name" value="RT_RNaseH_2"/>
    <property type="match status" value="1"/>
</dbReference>
<dbReference type="PANTHER" id="PTHR37984:SF5">
    <property type="entry name" value="PROTEIN NYNRIN-LIKE"/>
    <property type="match status" value="1"/>
</dbReference>
<evidence type="ECO:0000313" key="4">
    <source>
        <dbReference type="EMBL" id="GFO29311.1"/>
    </source>
</evidence>
<evidence type="ECO:0000313" key="5">
    <source>
        <dbReference type="Proteomes" id="UP000735302"/>
    </source>
</evidence>
<dbReference type="Gene3D" id="3.30.70.270">
    <property type="match status" value="1"/>
</dbReference>
<name>A0AAV4CD95_9GAST</name>